<name>A0A0B2VB04_TOXCA</name>
<dbReference type="Proteomes" id="UP000031036">
    <property type="component" value="Unassembled WGS sequence"/>
</dbReference>
<evidence type="ECO:0000256" key="1">
    <source>
        <dbReference type="SAM" id="MobiDB-lite"/>
    </source>
</evidence>
<accession>A0A0B2VB04</accession>
<gene>
    <name evidence="2" type="primary">ascc2</name>
    <name evidence="2" type="ORF">Tcan_09287</name>
</gene>
<sequence>MGNHPDETCDLEIDASKVVEVEACDLPSLNGLMSEESLQQWKQSWQEAIKQADSILELPFPIFWSSLIYSPKILQFIDAFLDVFPRQWELEEMDLYMNRDPLVRSLAIGLYERVLFILLRAIIGRENKTSLSDGFYSRTIYDHKVFTVERLFDLINVYWSSNNAAVTNILKRTIGVQRKYMNDAGNYVDICVQRMDVVAAELNSLTRHPFEKEGCGDRVASLLSMLIGLFEALQIFHPFCCPEIRHKCFASLPISIASLVERLEGYLTEPVFAQLALCALWSTSRSLLRLYDEFRASALQLFHSLISMDKLNEETIATFQEALAYESFIFYYNMRNELSVDDDSEDDIAKDVLESVVDGEVASVASSEMAERQFISMKPPEARQSTTETAGSADLTLGDLKYGVISKQRLPTVEENEMRVKLERLTIAEKNTAEAVRQPPDEICVPLTVGKKHGGLEKFRVPESEKVAQRPLYERYMYEDSKSQWGDVYDDEYDDTFDFQQTFTVDTAQGDEIEVLEGVEPNMNRIVEETAEKEESAEQQNEDAVQRGRGKRAREAALKNKTRTGQQLDPSINASVTEPQADDASGFSTRDTEEDAEVRRSGGPPWLRGTAKGGERRTYTGGRERQLKERNKGSDRRRQADRKMRGGMF</sequence>
<dbReference type="EMBL" id="JPKZ01002071">
    <property type="protein sequence ID" value="KHN78649.1"/>
    <property type="molecule type" value="Genomic_DNA"/>
</dbReference>
<evidence type="ECO:0000313" key="3">
    <source>
        <dbReference type="Proteomes" id="UP000031036"/>
    </source>
</evidence>
<feature type="compositionally biased region" description="Basic and acidic residues" evidence="1">
    <location>
        <begin position="613"/>
        <end position="649"/>
    </location>
</feature>
<evidence type="ECO:0000313" key="2">
    <source>
        <dbReference type="EMBL" id="KHN78649.1"/>
    </source>
</evidence>
<proteinExistence type="predicted"/>
<organism evidence="2 3">
    <name type="scientific">Toxocara canis</name>
    <name type="common">Canine roundworm</name>
    <dbReference type="NCBI Taxonomy" id="6265"/>
    <lineage>
        <taxon>Eukaryota</taxon>
        <taxon>Metazoa</taxon>
        <taxon>Ecdysozoa</taxon>
        <taxon>Nematoda</taxon>
        <taxon>Chromadorea</taxon>
        <taxon>Rhabditida</taxon>
        <taxon>Spirurina</taxon>
        <taxon>Ascaridomorpha</taxon>
        <taxon>Ascaridoidea</taxon>
        <taxon>Toxocaridae</taxon>
        <taxon>Toxocara</taxon>
    </lineage>
</organism>
<protein>
    <submittedName>
        <fullName evidence="2">Activating signal cointegrator 1 complex subunit 2-like protein</fullName>
    </submittedName>
</protein>
<comment type="caution">
    <text evidence="2">The sequence shown here is derived from an EMBL/GenBank/DDBJ whole genome shotgun (WGS) entry which is preliminary data.</text>
</comment>
<feature type="compositionally biased region" description="Polar residues" evidence="1">
    <location>
        <begin position="563"/>
        <end position="578"/>
    </location>
</feature>
<dbReference type="AlphaFoldDB" id="A0A0B2VB04"/>
<feature type="region of interest" description="Disordered" evidence="1">
    <location>
        <begin position="530"/>
        <end position="649"/>
    </location>
</feature>
<dbReference type="STRING" id="6265.A0A0B2VB04"/>
<keyword evidence="3" id="KW-1185">Reference proteome</keyword>
<dbReference type="OrthoDB" id="5824609at2759"/>
<reference evidence="2 3" key="1">
    <citation type="submission" date="2014-11" db="EMBL/GenBank/DDBJ databases">
        <title>Genetic blueprint of the zoonotic pathogen Toxocara canis.</title>
        <authorList>
            <person name="Zhu X.-Q."/>
            <person name="Korhonen P.K."/>
            <person name="Cai H."/>
            <person name="Young N.D."/>
            <person name="Nejsum P."/>
            <person name="von Samson-Himmelstjerna G."/>
            <person name="Boag P.R."/>
            <person name="Tan P."/>
            <person name="Li Q."/>
            <person name="Min J."/>
            <person name="Yang Y."/>
            <person name="Wang X."/>
            <person name="Fang X."/>
            <person name="Hall R.S."/>
            <person name="Hofmann A."/>
            <person name="Sternberg P.W."/>
            <person name="Jex A.R."/>
            <person name="Gasser R.B."/>
        </authorList>
    </citation>
    <scope>NUCLEOTIDE SEQUENCE [LARGE SCALE GENOMIC DNA]</scope>
    <source>
        <strain evidence="2">PN_DK_2014</strain>
    </source>
</reference>